<comment type="caution">
    <text evidence="1">The sequence shown here is derived from an EMBL/GenBank/DDBJ whole genome shotgun (WGS) entry which is preliminary data.</text>
</comment>
<dbReference type="EMBL" id="JADBEK010000001">
    <property type="protein sequence ID" value="MBE1582600.1"/>
    <property type="molecule type" value="Genomic_DNA"/>
</dbReference>
<accession>A0ABR9LQ94</accession>
<dbReference type="InterPro" id="IPR009959">
    <property type="entry name" value="Cyclase_SnoaL-like"/>
</dbReference>
<sequence>MSDSDLRAFYLRYLQELNAHRFDGMDEFINDQTTLNGEPATRDDIIAVQKADVDAVPDLRWELKELLFDGDRLAARLVNTGTPVKEWLGVAPTGASFEIVEYAIYQVRDGRFVRMTALHDAGELLRQLTG</sequence>
<evidence type="ECO:0000313" key="2">
    <source>
        <dbReference type="Proteomes" id="UP000633509"/>
    </source>
</evidence>
<dbReference type="Gene3D" id="3.10.450.50">
    <property type="match status" value="1"/>
</dbReference>
<gene>
    <name evidence="1" type="ORF">H4W80_000858</name>
</gene>
<protein>
    <submittedName>
        <fullName evidence="1">Ester cyclase</fullName>
    </submittedName>
</protein>
<proteinExistence type="predicted"/>
<dbReference type="Pfam" id="PF07366">
    <property type="entry name" value="SnoaL"/>
    <property type="match status" value="1"/>
</dbReference>
<dbReference type="PANTHER" id="PTHR38436">
    <property type="entry name" value="POLYKETIDE CYCLASE SNOAL-LIKE DOMAIN"/>
    <property type="match status" value="1"/>
</dbReference>
<keyword evidence="2" id="KW-1185">Reference proteome</keyword>
<dbReference type="Proteomes" id="UP000633509">
    <property type="component" value="Unassembled WGS sequence"/>
</dbReference>
<dbReference type="PANTHER" id="PTHR38436:SF1">
    <property type="entry name" value="ESTER CYCLASE"/>
    <property type="match status" value="1"/>
</dbReference>
<dbReference type="RefSeq" id="WP_192783855.1">
    <property type="nucleotide sequence ID" value="NZ_JADBEK010000001.1"/>
</dbReference>
<dbReference type="InterPro" id="IPR032710">
    <property type="entry name" value="NTF2-like_dom_sf"/>
</dbReference>
<evidence type="ECO:0000313" key="1">
    <source>
        <dbReference type="EMBL" id="MBE1582600.1"/>
    </source>
</evidence>
<name>A0ABR9LQ94_9ACTN</name>
<organism evidence="1 2">
    <name type="scientific">Nonomuraea angiospora</name>
    <dbReference type="NCBI Taxonomy" id="46172"/>
    <lineage>
        <taxon>Bacteria</taxon>
        <taxon>Bacillati</taxon>
        <taxon>Actinomycetota</taxon>
        <taxon>Actinomycetes</taxon>
        <taxon>Streptosporangiales</taxon>
        <taxon>Streptosporangiaceae</taxon>
        <taxon>Nonomuraea</taxon>
    </lineage>
</organism>
<dbReference type="SUPFAM" id="SSF54427">
    <property type="entry name" value="NTF2-like"/>
    <property type="match status" value="1"/>
</dbReference>
<reference evidence="1 2" key="1">
    <citation type="submission" date="2020-10" db="EMBL/GenBank/DDBJ databases">
        <title>Sequencing the genomes of 1000 actinobacteria strains.</title>
        <authorList>
            <person name="Klenk H.-P."/>
        </authorList>
    </citation>
    <scope>NUCLEOTIDE SEQUENCE [LARGE SCALE GENOMIC DNA]</scope>
    <source>
        <strain evidence="1 2">DSM 43173</strain>
    </source>
</reference>